<dbReference type="SUPFAM" id="SSF51735">
    <property type="entry name" value="NAD(P)-binding Rossmann-fold domains"/>
    <property type="match status" value="1"/>
</dbReference>
<evidence type="ECO:0000256" key="5">
    <source>
        <dbReference type="ARBA" id="ARBA00023002"/>
    </source>
</evidence>
<dbReference type="InterPro" id="IPR013149">
    <property type="entry name" value="ADH-like_C"/>
</dbReference>
<dbReference type="SUPFAM" id="SSF50129">
    <property type="entry name" value="GroES-like"/>
    <property type="match status" value="1"/>
</dbReference>
<evidence type="ECO:0000313" key="8">
    <source>
        <dbReference type="Proteomes" id="UP001610335"/>
    </source>
</evidence>
<comment type="caution">
    <text evidence="7">The sequence shown here is derived from an EMBL/GenBank/DDBJ whole genome shotgun (WGS) entry which is preliminary data.</text>
</comment>
<keyword evidence="5" id="KW-0560">Oxidoreductase</keyword>
<dbReference type="InterPro" id="IPR036291">
    <property type="entry name" value="NAD(P)-bd_dom_sf"/>
</dbReference>
<evidence type="ECO:0000256" key="1">
    <source>
        <dbReference type="ARBA" id="ARBA00001947"/>
    </source>
</evidence>
<dbReference type="CDD" id="cd08278">
    <property type="entry name" value="benzyl_alcohol_DH"/>
    <property type="match status" value="1"/>
</dbReference>
<comment type="similarity">
    <text evidence="2">Belongs to the zinc-containing alcohol dehydrogenase family.</text>
</comment>
<evidence type="ECO:0000256" key="4">
    <source>
        <dbReference type="ARBA" id="ARBA00022833"/>
    </source>
</evidence>
<proteinExistence type="inferred from homology"/>
<dbReference type="SMART" id="SM00829">
    <property type="entry name" value="PKS_ER"/>
    <property type="match status" value="1"/>
</dbReference>
<dbReference type="InterPro" id="IPR020843">
    <property type="entry name" value="ER"/>
</dbReference>
<gene>
    <name evidence="7" type="ORF">BDW59DRAFT_148602</name>
</gene>
<dbReference type="Gene3D" id="3.90.180.10">
    <property type="entry name" value="Medium-chain alcohol dehydrogenases, catalytic domain"/>
    <property type="match status" value="1"/>
</dbReference>
<dbReference type="PANTHER" id="PTHR43350">
    <property type="entry name" value="NAD-DEPENDENT ALCOHOL DEHYDROGENASE"/>
    <property type="match status" value="1"/>
</dbReference>
<dbReference type="InterPro" id="IPR013154">
    <property type="entry name" value="ADH-like_N"/>
</dbReference>
<dbReference type="PANTHER" id="PTHR43350:SF11">
    <property type="entry name" value="ENOYL REDUCTASE (ER) DOMAIN-CONTAINING PROTEIN"/>
    <property type="match status" value="1"/>
</dbReference>
<reference evidence="7 8" key="1">
    <citation type="submission" date="2024-07" db="EMBL/GenBank/DDBJ databases">
        <title>Section-level genome sequencing and comparative genomics of Aspergillus sections Usti and Cavernicolus.</title>
        <authorList>
            <consortium name="Lawrence Berkeley National Laboratory"/>
            <person name="Nybo J.L."/>
            <person name="Vesth T.C."/>
            <person name="Theobald S."/>
            <person name="Frisvad J.C."/>
            <person name="Larsen T.O."/>
            <person name="Kjaerboelling I."/>
            <person name="Rothschild-Mancinelli K."/>
            <person name="Lyhne E.K."/>
            <person name="Kogle M.E."/>
            <person name="Barry K."/>
            <person name="Clum A."/>
            <person name="Na H."/>
            <person name="Ledsgaard L."/>
            <person name="Lin J."/>
            <person name="Lipzen A."/>
            <person name="Kuo A."/>
            <person name="Riley R."/>
            <person name="Mondo S."/>
            <person name="LaButti K."/>
            <person name="Haridas S."/>
            <person name="Pangalinan J."/>
            <person name="Salamov A.A."/>
            <person name="Simmons B.A."/>
            <person name="Magnuson J.K."/>
            <person name="Chen J."/>
            <person name="Drula E."/>
            <person name="Henrissat B."/>
            <person name="Wiebenga A."/>
            <person name="Lubbers R.J."/>
            <person name="Gomes A.C."/>
            <person name="Makela M.R."/>
            <person name="Stajich J."/>
            <person name="Grigoriev I.V."/>
            <person name="Mortensen U.H."/>
            <person name="De vries R.P."/>
            <person name="Baker S.E."/>
            <person name="Andersen M.R."/>
        </authorList>
    </citation>
    <scope>NUCLEOTIDE SEQUENCE [LARGE SCALE GENOMIC DNA]</scope>
    <source>
        <strain evidence="7 8">CBS 600.67</strain>
    </source>
</reference>
<dbReference type="InterPro" id="IPR011032">
    <property type="entry name" value="GroES-like_sf"/>
</dbReference>
<evidence type="ECO:0000259" key="6">
    <source>
        <dbReference type="SMART" id="SM00829"/>
    </source>
</evidence>
<dbReference type="EMBL" id="JBFXLS010000051">
    <property type="protein sequence ID" value="KAL2823603.1"/>
    <property type="molecule type" value="Genomic_DNA"/>
</dbReference>
<comment type="cofactor">
    <cofactor evidence="1">
        <name>Zn(2+)</name>
        <dbReference type="ChEBI" id="CHEBI:29105"/>
    </cofactor>
</comment>
<name>A0ABR4I9S3_9EURO</name>
<evidence type="ECO:0000313" key="7">
    <source>
        <dbReference type="EMBL" id="KAL2823603.1"/>
    </source>
</evidence>
<evidence type="ECO:0000256" key="3">
    <source>
        <dbReference type="ARBA" id="ARBA00022723"/>
    </source>
</evidence>
<sequence>MPQSPNTMNGMITDALVMRQFGDRLHLERVRVNGPGENEVLVEMVATGICHTDLICISGRLPFPTPTILGHEGAAIIRAVGKNFTSSCSPGDQVLLTFDSCGYCTSCESNHAAYCHSFNIRNAPSNVGSDGETHLYTATSDSSPIWGKFFGQSSFARHAVVSPRSIVNLTVNCGLILAREELQQLAPLGCGVQTGYGAVVNSLHVTSGSSLAVFGAGTVGLSAVLAARKAHVATIIVVDMIEERLEIAKELGATHVLLGSRTDLVQEIKAITVTTQGVQFAIDATGVVLVIETMMQSLGTMGKAVSIGMPPPKAELKIDINVCISRGQSYLGCVEGDSVPDKLIPHLVMECLAGQFPLDKMVTSYKAADCNQAIADMRSGQAVKPILLW</sequence>
<dbReference type="Gene3D" id="3.40.50.720">
    <property type="entry name" value="NAD(P)-binding Rossmann-like Domain"/>
    <property type="match status" value="1"/>
</dbReference>
<organism evidence="7 8">
    <name type="scientific">Aspergillus cavernicola</name>
    <dbReference type="NCBI Taxonomy" id="176166"/>
    <lineage>
        <taxon>Eukaryota</taxon>
        <taxon>Fungi</taxon>
        <taxon>Dikarya</taxon>
        <taxon>Ascomycota</taxon>
        <taxon>Pezizomycotina</taxon>
        <taxon>Eurotiomycetes</taxon>
        <taxon>Eurotiomycetidae</taxon>
        <taxon>Eurotiales</taxon>
        <taxon>Aspergillaceae</taxon>
        <taxon>Aspergillus</taxon>
        <taxon>Aspergillus subgen. Nidulantes</taxon>
    </lineage>
</organism>
<evidence type="ECO:0000256" key="2">
    <source>
        <dbReference type="ARBA" id="ARBA00008072"/>
    </source>
</evidence>
<keyword evidence="3" id="KW-0479">Metal-binding</keyword>
<keyword evidence="8" id="KW-1185">Reference proteome</keyword>
<accession>A0ABR4I9S3</accession>
<dbReference type="Proteomes" id="UP001610335">
    <property type="component" value="Unassembled WGS sequence"/>
</dbReference>
<protein>
    <submittedName>
        <fullName evidence="7">Chaperonin 10-like protein</fullName>
    </submittedName>
</protein>
<feature type="domain" description="Enoyl reductase (ER)" evidence="6">
    <location>
        <begin position="22"/>
        <end position="388"/>
    </location>
</feature>
<dbReference type="Pfam" id="PF08240">
    <property type="entry name" value="ADH_N"/>
    <property type="match status" value="1"/>
</dbReference>
<keyword evidence="4" id="KW-0862">Zinc</keyword>
<dbReference type="Pfam" id="PF00107">
    <property type="entry name" value="ADH_zinc_N"/>
    <property type="match status" value="1"/>
</dbReference>